<dbReference type="Pfam" id="PF24785">
    <property type="entry name" value="RXYLT1_C"/>
    <property type="match status" value="1"/>
</dbReference>
<accession>A0A2G6EET7</accession>
<evidence type="ECO:0000313" key="3">
    <source>
        <dbReference type="Proteomes" id="UP000229740"/>
    </source>
</evidence>
<name>A0A2G6EET7_9BACT</name>
<comment type="caution">
    <text evidence="2">The sequence shown here is derived from an EMBL/GenBank/DDBJ whole genome shotgun (WGS) entry which is preliminary data.</text>
</comment>
<evidence type="ECO:0000259" key="1">
    <source>
        <dbReference type="Pfam" id="PF24785"/>
    </source>
</evidence>
<gene>
    <name evidence="2" type="ORF">CSB45_00510</name>
</gene>
<sequence>MAHKGGKPQVLLLRSYSKANVAAIIAGGLRHCDAVDYWQYPPWPSDRIAKLKKLPHTQEAWENLHVNLINSVEELSERLSERYFDLILLTDYDAHLCEHHTLKFFPRLKAQLRIVRYALTKGWQYATAYDRYARAIPFSFKELKRFAPLTAIDLSDPFFLTQKDQKILQASSLYFKRELPFDRFFLYYQNRPAPWSLRRKELLPVLDKVYGIPLGIEDTKYRQLKEQRVATQEIDVLFAGEITNTLRRTGLNLLQTWAAESSWNIVTKSSLSFQDYCDTIARSKITISIAGGGWDCFRHYEAPALGSLPLLNRPTIDAVWWHSMPKEIFFENTFENFRERIERLLEDDALRQRCFNILEHQIEEHMLHSKIIEYIIQTSLDSVSRHRL</sequence>
<protein>
    <recommendedName>
        <fullName evidence="1">RXYLT1 C-terminal domain-containing protein</fullName>
    </recommendedName>
</protein>
<dbReference type="Proteomes" id="UP000229740">
    <property type="component" value="Unassembled WGS sequence"/>
</dbReference>
<proteinExistence type="predicted"/>
<dbReference type="AlphaFoldDB" id="A0A2G6EET7"/>
<dbReference type="InterPro" id="IPR057538">
    <property type="entry name" value="RXYLT1_C"/>
</dbReference>
<reference evidence="2 3" key="1">
    <citation type="submission" date="2017-10" db="EMBL/GenBank/DDBJ databases">
        <title>Novel microbial diversity and functional potential in the marine mammal oral microbiome.</title>
        <authorList>
            <person name="Dudek N.K."/>
            <person name="Sun C.L."/>
            <person name="Burstein D."/>
            <person name="Kantor R.S."/>
            <person name="Aliaga Goltsman D.S."/>
            <person name="Bik E.M."/>
            <person name="Thomas B.C."/>
            <person name="Banfield J.F."/>
            <person name="Relman D.A."/>
        </authorList>
    </citation>
    <scope>NUCLEOTIDE SEQUENCE [LARGE SCALE GENOMIC DNA]</scope>
    <source>
        <strain evidence="2">DOLZORAL124_49_17</strain>
    </source>
</reference>
<dbReference type="EMBL" id="PDPS01000008">
    <property type="protein sequence ID" value="PID60301.1"/>
    <property type="molecule type" value="Genomic_DNA"/>
</dbReference>
<feature type="domain" description="RXYLT1 C-terminal" evidence="1">
    <location>
        <begin position="243"/>
        <end position="312"/>
    </location>
</feature>
<evidence type="ECO:0000313" key="2">
    <source>
        <dbReference type="EMBL" id="PID60301.1"/>
    </source>
</evidence>
<organism evidence="2 3">
    <name type="scientific">candidate division KSB3 bacterium</name>
    <dbReference type="NCBI Taxonomy" id="2044937"/>
    <lineage>
        <taxon>Bacteria</taxon>
        <taxon>candidate division KSB3</taxon>
    </lineage>
</organism>